<dbReference type="EMBL" id="MDYO01000024">
    <property type="protein sequence ID" value="OQD94761.1"/>
    <property type="molecule type" value="Genomic_DNA"/>
</dbReference>
<feature type="region of interest" description="Disordered" evidence="1">
    <location>
        <begin position="121"/>
        <end position="144"/>
    </location>
</feature>
<dbReference type="Proteomes" id="UP000191612">
    <property type="component" value="Unassembled WGS sequence"/>
</dbReference>
<accession>A0A1V6R054</accession>
<gene>
    <name evidence="2" type="ORF">PENSOL_c024G05899</name>
</gene>
<evidence type="ECO:0000256" key="1">
    <source>
        <dbReference type="SAM" id="MobiDB-lite"/>
    </source>
</evidence>
<comment type="caution">
    <text evidence="2">The sequence shown here is derived from an EMBL/GenBank/DDBJ whole genome shotgun (WGS) entry which is preliminary data.</text>
</comment>
<name>A0A1V6R054_9EURO</name>
<sequence>MAPIHDEGGSDHSSTSVVVNHSKRNFIGEYRQDSSPVILSTQDFGGREIPLAKARLSFPTTPNTLRTLLHTRRYVSFELGQISPPTTQIPYTFYFSFFPLHTSKLGNIFNPVHQTIQKQSEVTTSQQNEDKSEFEVKEVTATSA</sequence>
<evidence type="ECO:0000313" key="2">
    <source>
        <dbReference type="EMBL" id="OQD94761.1"/>
    </source>
</evidence>
<keyword evidence="3" id="KW-1185">Reference proteome</keyword>
<evidence type="ECO:0000313" key="3">
    <source>
        <dbReference type="Proteomes" id="UP000191612"/>
    </source>
</evidence>
<dbReference type="AlphaFoldDB" id="A0A1V6R054"/>
<protein>
    <submittedName>
        <fullName evidence="2">Uncharacterized protein</fullName>
    </submittedName>
</protein>
<reference evidence="3" key="1">
    <citation type="journal article" date="2017" name="Nat. Microbiol.">
        <title>Global analysis of biosynthetic gene clusters reveals vast potential of secondary metabolite production in Penicillium species.</title>
        <authorList>
            <person name="Nielsen J.C."/>
            <person name="Grijseels S."/>
            <person name="Prigent S."/>
            <person name="Ji B."/>
            <person name="Dainat J."/>
            <person name="Nielsen K.F."/>
            <person name="Frisvad J.C."/>
            <person name="Workman M."/>
            <person name="Nielsen J."/>
        </authorList>
    </citation>
    <scope>NUCLEOTIDE SEQUENCE [LARGE SCALE GENOMIC DNA]</scope>
    <source>
        <strain evidence="3">IBT 29525</strain>
    </source>
</reference>
<proteinExistence type="predicted"/>
<organism evidence="2 3">
    <name type="scientific">Penicillium solitum</name>
    <dbReference type="NCBI Taxonomy" id="60172"/>
    <lineage>
        <taxon>Eukaryota</taxon>
        <taxon>Fungi</taxon>
        <taxon>Dikarya</taxon>
        <taxon>Ascomycota</taxon>
        <taxon>Pezizomycotina</taxon>
        <taxon>Eurotiomycetes</taxon>
        <taxon>Eurotiomycetidae</taxon>
        <taxon>Eurotiales</taxon>
        <taxon>Aspergillaceae</taxon>
        <taxon>Penicillium</taxon>
    </lineage>
</organism>
<feature type="compositionally biased region" description="Basic and acidic residues" evidence="1">
    <location>
        <begin position="128"/>
        <end position="138"/>
    </location>
</feature>